<dbReference type="HAMAP" id="MF_00065">
    <property type="entry name" value="Adenylyl_sulf_kinase"/>
    <property type="match status" value="1"/>
</dbReference>
<keyword evidence="11" id="KW-1185">Reference proteome</keyword>
<feature type="active site" description="Phosphoserine intermediate" evidence="6">
    <location>
        <position position="145"/>
    </location>
</feature>
<keyword evidence="6 7" id="KW-0418">Kinase</keyword>
<feature type="transmembrane region" description="Helical" evidence="8">
    <location>
        <begin position="125"/>
        <end position="144"/>
    </location>
</feature>
<feature type="domain" description="APS kinase" evidence="9">
    <location>
        <begin position="64"/>
        <end position="213"/>
    </location>
</feature>
<protein>
    <recommendedName>
        <fullName evidence="2 6">Adenylyl-sulfate kinase</fullName>
        <ecNumber evidence="2 6">2.7.1.25</ecNumber>
    </recommendedName>
    <alternativeName>
        <fullName evidence="6">APS kinase</fullName>
    </alternativeName>
    <alternativeName>
        <fullName evidence="6">ATP adenosine-5'-phosphosulfate 3'-phosphotransferase</fullName>
    </alternativeName>
    <alternativeName>
        <fullName evidence="6">Adenosine-5'-phosphosulfate kinase</fullName>
    </alternativeName>
</protein>
<name>A0ABT9TY60_PAEHA</name>
<comment type="similarity">
    <text evidence="6 7">Belongs to the APS kinase family.</text>
</comment>
<keyword evidence="3 6" id="KW-0808">Transferase</keyword>
<feature type="transmembrane region" description="Helical" evidence="8">
    <location>
        <begin position="38"/>
        <end position="56"/>
    </location>
</feature>
<dbReference type="SUPFAM" id="SSF52540">
    <property type="entry name" value="P-loop containing nucleoside triphosphate hydrolases"/>
    <property type="match status" value="1"/>
</dbReference>
<keyword evidence="8" id="KW-1133">Transmembrane helix</keyword>
<evidence type="ECO:0000256" key="3">
    <source>
        <dbReference type="ARBA" id="ARBA00022679"/>
    </source>
</evidence>
<proteinExistence type="inferred from homology"/>
<dbReference type="Gene3D" id="3.40.50.300">
    <property type="entry name" value="P-loop containing nucleotide triphosphate hydrolases"/>
    <property type="match status" value="1"/>
</dbReference>
<evidence type="ECO:0000256" key="8">
    <source>
        <dbReference type="SAM" id="Phobius"/>
    </source>
</evidence>
<dbReference type="NCBIfam" id="NF003013">
    <property type="entry name" value="PRK03846.1"/>
    <property type="match status" value="1"/>
</dbReference>
<accession>A0ABT9TY60</accession>
<dbReference type="NCBIfam" id="TIGR00455">
    <property type="entry name" value="apsK"/>
    <property type="match status" value="1"/>
</dbReference>
<feature type="binding site" evidence="6">
    <location>
        <begin position="71"/>
        <end position="78"/>
    </location>
    <ligand>
        <name>ATP</name>
        <dbReference type="ChEBI" id="CHEBI:30616"/>
    </ligand>
</feature>
<evidence type="ECO:0000256" key="5">
    <source>
        <dbReference type="ARBA" id="ARBA00022840"/>
    </source>
</evidence>
<sequence length="244" mass="27925">MNLIIITAFVRTLGQSMPYLSILTHEEPWVNDVHTRLFSIFIYLFLGGCVIHRYFLEKMNGHKSGVVWFTGLPGSGKTTLAIEVEKRLLQEGIRCTIIDGDRLRKRLNHDLGFTETDRMENLRRAAVISLMFIEAGVLVLAPLISPFDSSRAIIKQHFNSEDFTELYVKCSLEVCERRDPKGMYRLAREGTLLNFTGVSAPYEAPSQPDIVVDTENFSLEYCVDFLTDYVLSNYKIETQKENDL</sequence>
<comment type="catalytic activity">
    <reaction evidence="1 6 7">
        <text>adenosine 5'-phosphosulfate + ATP = 3'-phosphoadenylyl sulfate + ADP + H(+)</text>
        <dbReference type="Rhea" id="RHEA:24152"/>
        <dbReference type="ChEBI" id="CHEBI:15378"/>
        <dbReference type="ChEBI" id="CHEBI:30616"/>
        <dbReference type="ChEBI" id="CHEBI:58243"/>
        <dbReference type="ChEBI" id="CHEBI:58339"/>
        <dbReference type="ChEBI" id="CHEBI:456216"/>
        <dbReference type="EC" id="2.7.1.25"/>
    </reaction>
</comment>
<keyword evidence="6" id="KW-0597">Phosphoprotein</keyword>
<keyword evidence="8" id="KW-0812">Transmembrane</keyword>
<evidence type="ECO:0000256" key="2">
    <source>
        <dbReference type="ARBA" id="ARBA00012121"/>
    </source>
</evidence>
<dbReference type="InterPro" id="IPR050512">
    <property type="entry name" value="Sulf_AdTrans/APS_kinase"/>
</dbReference>
<evidence type="ECO:0000313" key="11">
    <source>
        <dbReference type="Proteomes" id="UP001229346"/>
    </source>
</evidence>
<reference evidence="10 11" key="1">
    <citation type="submission" date="2023-07" db="EMBL/GenBank/DDBJ databases">
        <title>Sorghum-associated microbial communities from plants grown in Nebraska, USA.</title>
        <authorList>
            <person name="Schachtman D."/>
        </authorList>
    </citation>
    <scope>NUCLEOTIDE SEQUENCE [LARGE SCALE GENOMIC DNA]</scope>
    <source>
        <strain evidence="10 11">CC482</strain>
    </source>
</reference>
<evidence type="ECO:0000259" key="9">
    <source>
        <dbReference type="Pfam" id="PF01583"/>
    </source>
</evidence>
<dbReference type="GO" id="GO:0016301">
    <property type="term" value="F:kinase activity"/>
    <property type="evidence" value="ECO:0007669"/>
    <property type="project" value="UniProtKB-KW"/>
</dbReference>
<dbReference type="PANTHER" id="PTHR42700">
    <property type="entry name" value="SULFATE ADENYLYLTRANSFERASE"/>
    <property type="match status" value="1"/>
</dbReference>
<dbReference type="InterPro" id="IPR059117">
    <property type="entry name" value="APS_kinase_dom"/>
</dbReference>
<comment type="function">
    <text evidence="6 7">Catalyzes the synthesis of activated sulfate.</text>
</comment>
<dbReference type="PANTHER" id="PTHR42700:SF1">
    <property type="entry name" value="SULFATE ADENYLYLTRANSFERASE"/>
    <property type="match status" value="1"/>
</dbReference>
<dbReference type="EC" id="2.7.1.25" evidence="2 6"/>
<evidence type="ECO:0000313" key="10">
    <source>
        <dbReference type="EMBL" id="MDQ0111987.1"/>
    </source>
</evidence>
<organism evidence="10 11">
    <name type="scientific">Paenibacillus harenae</name>
    <dbReference type="NCBI Taxonomy" id="306543"/>
    <lineage>
        <taxon>Bacteria</taxon>
        <taxon>Bacillati</taxon>
        <taxon>Bacillota</taxon>
        <taxon>Bacilli</taxon>
        <taxon>Bacillales</taxon>
        <taxon>Paenibacillaceae</taxon>
        <taxon>Paenibacillus</taxon>
    </lineage>
</organism>
<dbReference type="CDD" id="cd02027">
    <property type="entry name" value="APSK"/>
    <property type="match status" value="1"/>
</dbReference>
<gene>
    <name evidence="6" type="primary">cysC</name>
    <name evidence="10" type="ORF">J2T15_001422</name>
</gene>
<dbReference type="InterPro" id="IPR002891">
    <property type="entry name" value="APS"/>
</dbReference>
<evidence type="ECO:0000256" key="4">
    <source>
        <dbReference type="ARBA" id="ARBA00022741"/>
    </source>
</evidence>
<keyword evidence="8" id="KW-0472">Membrane</keyword>
<dbReference type="EMBL" id="JAUSSU010000003">
    <property type="protein sequence ID" value="MDQ0111987.1"/>
    <property type="molecule type" value="Genomic_DNA"/>
</dbReference>
<keyword evidence="5 6" id="KW-0067">ATP-binding</keyword>
<dbReference type="Pfam" id="PF01583">
    <property type="entry name" value="APS_kinase"/>
    <property type="match status" value="1"/>
</dbReference>
<evidence type="ECO:0000256" key="7">
    <source>
        <dbReference type="RuleBase" id="RU004347"/>
    </source>
</evidence>
<keyword evidence="4 6" id="KW-0547">Nucleotide-binding</keyword>
<comment type="caution">
    <text evidence="10">The sequence shown here is derived from an EMBL/GenBank/DDBJ whole genome shotgun (WGS) entry which is preliminary data.</text>
</comment>
<dbReference type="InterPro" id="IPR027417">
    <property type="entry name" value="P-loop_NTPase"/>
</dbReference>
<evidence type="ECO:0000256" key="1">
    <source>
        <dbReference type="ARBA" id="ARBA00001823"/>
    </source>
</evidence>
<dbReference type="Proteomes" id="UP001229346">
    <property type="component" value="Unassembled WGS sequence"/>
</dbReference>
<evidence type="ECO:0000256" key="6">
    <source>
        <dbReference type="HAMAP-Rule" id="MF_00065"/>
    </source>
</evidence>
<comment type="pathway">
    <text evidence="6 7">Sulfur metabolism; hydrogen sulfide biosynthesis; sulfite from sulfate: step 2/3.</text>
</comment>